<keyword evidence="2" id="KW-0472">Membrane</keyword>
<name>A0A7S0SHK2_9CHLO</name>
<accession>A0A7S0SHK2</accession>
<dbReference type="AlphaFoldDB" id="A0A7S0SHK2"/>
<dbReference type="PANTHER" id="PTHR35699">
    <property type="entry name" value="F2J10.10 PROTEIN"/>
    <property type="match status" value="1"/>
</dbReference>
<proteinExistence type="predicted"/>
<feature type="transmembrane region" description="Helical" evidence="2">
    <location>
        <begin position="182"/>
        <end position="208"/>
    </location>
</feature>
<feature type="compositionally biased region" description="Basic and acidic residues" evidence="1">
    <location>
        <begin position="122"/>
        <end position="164"/>
    </location>
</feature>
<reference evidence="3" key="1">
    <citation type="submission" date="2021-01" db="EMBL/GenBank/DDBJ databases">
        <authorList>
            <person name="Corre E."/>
            <person name="Pelletier E."/>
            <person name="Niang G."/>
            <person name="Scheremetjew M."/>
            <person name="Finn R."/>
            <person name="Kale V."/>
            <person name="Holt S."/>
            <person name="Cochrane G."/>
            <person name="Meng A."/>
            <person name="Brown T."/>
            <person name="Cohen L."/>
        </authorList>
    </citation>
    <scope>NUCLEOTIDE SEQUENCE</scope>
    <source>
        <strain evidence="3">SL-175</strain>
    </source>
</reference>
<dbReference type="EMBL" id="HBFC01016610">
    <property type="protein sequence ID" value="CAD8707136.1"/>
    <property type="molecule type" value="Transcribed_RNA"/>
</dbReference>
<evidence type="ECO:0000256" key="1">
    <source>
        <dbReference type="SAM" id="MobiDB-lite"/>
    </source>
</evidence>
<feature type="region of interest" description="Disordered" evidence="1">
    <location>
        <begin position="52"/>
        <end position="164"/>
    </location>
</feature>
<evidence type="ECO:0000313" key="3">
    <source>
        <dbReference type="EMBL" id="CAD8707136.1"/>
    </source>
</evidence>
<organism evidence="3">
    <name type="scientific">Mantoniella antarctica</name>
    <dbReference type="NCBI Taxonomy" id="81844"/>
    <lineage>
        <taxon>Eukaryota</taxon>
        <taxon>Viridiplantae</taxon>
        <taxon>Chlorophyta</taxon>
        <taxon>Mamiellophyceae</taxon>
        <taxon>Mamiellales</taxon>
        <taxon>Mamiellaceae</taxon>
        <taxon>Mantoniella</taxon>
    </lineage>
</organism>
<feature type="compositionally biased region" description="Acidic residues" evidence="1">
    <location>
        <begin position="85"/>
        <end position="95"/>
    </location>
</feature>
<keyword evidence="2" id="KW-1133">Transmembrane helix</keyword>
<protein>
    <submittedName>
        <fullName evidence="3">Uncharacterized protein</fullName>
    </submittedName>
</protein>
<evidence type="ECO:0000256" key="2">
    <source>
        <dbReference type="SAM" id="Phobius"/>
    </source>
</evidence>
<gene>
    <name evidence="3" type="ORF">MANT1106_LOCUS9819</name>
</gene>
<feature type="compositionally biased region" description="Gly residues" evidence="1">
    <location>
        <begin position="112"/>
        <end position="121"/>
    </location>
</feature>
<dbReference type="PANTHER" id="PTHR35699:SF1">
    <property type="entry name" value="F2J10.10 PROTEIN"/>
    <property type="match status" value="1"/>
</dbReference>
<sequence>MSFAMLSAPLASAATAGTARRMRSPGPAAGAGAIASALTYGGRKRCPRALSSLATSSATSFSRQNAGGMRGLGSGGLTRCAASSNDDDVAEEEIDGGLSSSFAEELRRRRSAGGGESGGESGGKEDKWGPRSENDLSFDDAPRFTKDDGARGVETDQLKRSRELNSEGLEGFPARAGELLKLGLASFISFGPLIAVFSTLFVGTYLFLGSDFIHGGDSYGGGGPPAYISPEVLLAEPTVDRMVPMK</sequence>
<keyword evidence="2" id="KW-0812">Transmembrane</keyword>